<evidence type="ECO:0000256" key="1">
    <source>
        <dbReference type="ARBA" id="ARBA00004141"/>
    </source>
</evidence>
<comment type="subcellular location">
    <subcellularLocation>
        <location evidence="5">Cell membrane</location>
        <topology evidence="5">Multi-pass membrane protein</topology>
    </subcellularLocation>
    <subcellularLocation>
        <location evidence="1">Membrane</location>
        <topology evidence="1">Multi-pass membrane protein</topology>
    </subcellularLocation>
</comment>
<keyword evidence="5" id="KW-1003">Cell membrane</keyword>
<evidence type="ECO:0000313" key="7">
    <source>
        <dbReference type="Proteomes" id="UP000199537"/>
    </source>
</evidence>
<feature type="transmembrane region" description="Helical" evidence="5">
    <location>
        <begin position="141"/>
        <end position="169"/>
    </location>
</feature>
<feature type="transmembrane region" description="Helical" evidence="5">
    <location>
        <begin position="189"/>
        <end position="211"/>
    </location>
</feature>
<gene>
    <name evidence="5" type="primary">tatC</name>
    <name evidence="6" type="ORF">SAMN05660895_1119</name>
</gene>
<dbReference type="EMBL" id="FPCJ01000001">
    <property type="protein sequence ID" value="SFV31595.1"/>
    <property type="molecule type" value="Genomic_DNA"/>
</dbReference>
<dbReference type="GO" id="GO:0043953">
    <property type="term" value="P:protein transport by the Tat complex"/>
    <property type="evidence" value="ECO:0007669"/>
    <property type="project" value="UniProtKB-UniRule"/>
</dbReference>
<dbReference type="InterPro" id="IPR002033">
    <property type="entry name" value="TatC"/>
</dbReference>
<keyword evidence="5" id="KW-0811">Translocation</keyword>
<accession>A0A1I7NAA4</accession>
<sequence length="281" mass="32619">MFRQLFKNNPDKAEMSFFDHLEELRWHIIRSLIAVLIAATLVFIFIHQIYNDIIMGPTHPEFITYRILCQIDRALHLGNKLCLQSLDIHFQNLEVSGQFMLSLTSSVVMGVIVSVPYILWEFWRFIKPALTPQEIRYARGIVFWTSLLFFLGVSFGYFLIAPYALTFFANYKISNQFENIFTVQSYLSMLSQLVIGLGCIFELPILVYFLTKIGLVTPRFLKTYRRHAILVIVILAAFIAPPDITSQLIIAFPLYLLYELSITISARVLKQEKEKAVEEWS</sequence>
<dbReference type="HAMAP" id="MF_00902">
    <property type="entry name" value="TatC"/>
    <property type="match status" value="1"/>
</dbReference>
<keyword evidence="5" id="KW-0653">Protein transport</keyword>
<comment type="similarity">
    <text evidence="5">Belongs to the TatC family.</text>
</comment>
<evidence type="ECO:0000313" key="6">
    <source>
        <dbReference type="EMBL" id="SFV31595.1"/>
    </source>
</evidence>
<feature type="transmembrane region" description="Helical" evidence="5">
    <location>
        <begin position="28"/>
        <end position="50"/>
    </location>
</feature>
<evidence type="ECO:0000256" key="2">
    <source>
        <dbReference type="ARBA" id="ARBA00022692"/>
    </source>
</evidence>
<evidence type="ECO:0000256" key="5">
    <source>
        <dbReference type="HAMAP-Rule" id="MF_00902"/>
    </source>
</evidence>
<name>A0A1I7NAA4_9BACT</name>
<comment type="function">
    <text evidence="5">Part of the twin-arginine translocation (Tat) system that transports large folded proteins containing a characteristic twin-arginine motif in their signal peptide across membranes.</text>
</comment>
<dbReference type="PANTHER" id="PTHR30371">
    <property type="entry name" value="SEC-INDEPENDENT PROTEIN TRANSLOCASE PROTEIN TATC"/>
    <property type="match status" value="1"/>
</dbReference>
<protein>
    <recommendedName>
        <fullName evidence="5">Sec-independent protein translocase protein TatC</fullName>
    </recommendedName>
</protein>
<dbReference type="GO" id="GO:0033281">
    <property type="term" value="C:TAT protein transport complex"/>
    <property type="evidence" value="ECO:0007669"/>
    <property type="project" value="UniProtKB-UniRule"/>
</dbReference>
<reference evidence="7" key="1">
    <citation type="submission" date="2016-10" db="EMBL/GenBank/DDBJ databases">
        <authorList>
            <person name="Varghese N."/>
            <person name="Submissions S."/>
        </authorList>
    </citation>
    <scope>NUCLEOTIDE SEQUENCE [LARGE SCALE GENOMIC DNA]</scope>
    <source>
        <strain evidence="7">DSM 14807</strain>
    </source>
</reference>
<keyword evidence="5" id="KW-0813">Transport</keyword>
<organism evidence="6 7">
    <name type="scientific">Thermoflavifilum thermophilum</name>
    <dbReference type="NCBI Taxonomy" id="1393122"/>
    <lineage>
        <taxon>Bacteria</taxon>
        <taxon>Pseudomonadati</taxon>
        <taxon>Bacteroidota</taxon>
        <taxon>Chitinophagia</taxon>
        <taxon>Chitinophagales</taxon>
        <taxon>Chitinophagaceae</taxon>
        <taxon>Thermoflavifilum</taxon>
    </lineage>
</organism>
<comment type="subunit">
    <text evidence="5">Forms a complex with TatA.</text>
</comment>
<evidence type="ECO:0000256" key="4">
    <source>
        <dbReference type="ARBA" id="ARBA00023136"/>
    </source>
</evidence>
<keyword evidence="2 5" id="KW-0812">Transmembrane</keyword>
<evidence type="ECO:0000256" key="3">
    <source>
        <dbReference type="ARBA" id="ARBA00022989"/>
    </source>
</evidence>
<keyword evidence="3 5" id="KW-1133">Transmembrane helix</keyword>
<dbReference type="OrthoDB" id="9777044at2"/>
<keyword evidence="4 5" id="KW-0472">Membrane</keyword>
<feature type="transmembrane region" description="Helical" evidence="5">
    <location>
        <begin position="99"/>
        <end position="120"/>
    </location>
</feature>
<dbReference type="GO" id="GO:0065002">
    <property type="term" value="P:intracellular protein transmembrane transport"/>
    <property type="evidence" value="ECO:0007669"/>
    <property type="project" value="TreeGrafter"/>
</dbReference>
<feature type="transmembrane region" description="Helical" evidence="5">
    <location>
        <begin position="223"/>
        <end position="242"/>
    </location>
</feature>
<dbReference type="STRING" id="1393122.SAMN05660895_1119"/>
<dbReference type="PRINTS" id="PR01840">
    <property type="entry name" value="TATCFAMILY"/>
</dbReference>
<comment type="caution">
    <text evidence="5">Lacks conserved residue(s) required for the propagation of feature annotation.</text>
</comment>
<dbReference type="Pfam" id="PF00902">
    <property type="entry name" value="TatC"/>
    <property type="match status" value="1"/>
</dbReference>
<dbReference type="Proteomes" id="UP000199537">
    <property type="component" value="Unassembled WGS sequence"/>
</dbReference>
<dbReference type="AlphaFoldDB" id="A0A1I7NAA4"/>
<dbReference type="NCBIfam" id="TIGR00945">
    <property type="entry name" value="tatC"/>
    <property type="match status" value="1"/>
</dbReference>
<dbReference type="PANTHER" id="PTHR30371:SF0">
    <property type="entry name" value="SEC-INDEPENDENT PROTEIN TRANSLOCASE PROTEIN TATC, CHLOROPLASTIC-RELATED"/>
    <property type="match status" value="1"/>
</dbReference>
<proteinExistence type="inferred from homology"/>
<keyword evidence="7" id="KW-1185">Reference proteome</keyword>
<dbReference type="GO" id="GO:0009977">
    <property type="term" value="F:proton motive force dependent protein transmembrane transporter activity"/>
    <property type="evidence" value="ECO:0007669"/>
    <property type="project" value="TreeGrafter"/>
</dbReference>